<dbReference type="SUPFAM" id="SSF55383">
    <property type="entry name" value="Copper amine oxidase, domain N"/>
    <property type="match status" value="1"/>
</dbReference>
<dbReference type="RefSeq" id="WP_209467731.1">
    <property type="nucleotide sequence ID" value="NZ_JAGGLG010000032.1"/>
</dbReference>
<comment type="caution">
    <text evidence="1">The sequence shown here is derived from an EMBL/GenBank/DDBJ whole genome shotgun (WGS) entry which is preliminary data.</text>
</comment>
<evidence type="ECO:0000313" key="2">
    <source>
        <dbReference type="Proteomes" id="UP001519289"/>
    </source>
</evidence>
<evidence type="ECO:0008006" key="3">
    <source>
        <dbReference type="Google" id="ProtNLM"/>
    </source>
</evidence>
<dbReference type="InterPro" id="IPR036582">
    <property type="entry name" value="Mao_N_sf"/>
</dbReference>
<name>A0ABS4JXB7_9FIRM</name>
<accession>A0ABS4JXB7</accession>
<dbReference type="Proteomes" id="UP001519289">
    <property type="component" value="Unassembled WGS sequence"/>
</dbReference>
<reference evidence="1 2" key="1">
    <citation type="submission" date="2021-03" db="EMBL/GenBank/DDBJ databases">
        <title>Genomic Encyclopedia of Type Strains, Phase IV (KMG-IV): sequencing the most valuable type-strain genomes for metagenomic binning, comparative biology and taxonomic classification.</title>
        <authorList>
            <person name="Goeker M."/>
        </authorList>
    </citation>
    <scope>NUCLEOTIDE SEQUENCE [LARGE SCALE GENOMIC DNA]</scope>
    <source>
        <strain evidence="1 2">DSM 27138</strain>
    </source>
</reference>
<evidence type="ECO:0000313" key="1">
    <source>
        <dbReference type="EMBL" id="MBP2019626.1"/>
    </source>
</evidence>
<keyword evidence="2" id="KW-1185">Reference proteome</keyword>
<proteinExistence type="predicted"/>
<organism evidence="1 2">
    <name type="scientific">Symbiobacterium terraclitae</name>
    <dbReference type="NCBI Taxonomy" id="557451"/>
    <lineage>
        <taxon>Bacteria</taxon>
        <taxon>Bacillati</taxon>
        <taxon>Bacillota</taxon>
        <taxon>Clostridia</taxon>
        <taxon>Eubacteriales</taxon>
        <taxon>Symbiobacteriaceae</taxon>
        <taxon>Symbiobacterium</taxon>
    </lineage>
</organism>
<protein>
    <recommendedName>
        <fullName evidence="3">Copper amine oxidase-like N-terminal domain-containing protein</fullName>
    </recommendedName>
</protein>
<dbReference type="EMBL" id="JAGGLG010000032">
    <property type="protein sequence ID" value="MBP2019626.1"/>
    <property type="molecule type" value="Genomic_DNA"/>
</dbReference>
<sequence>MRGGWLLRAVMMGAAAMLLLGGLLTAVAHHRSASGQGGAPCAPLAGWQAVTVTARSAWGGARTGTGYRTDGGGVVVPLGELAEPLLSGRGLYWDGERRTVSLLGPDDVLSVHFPPGRESVERAVLNGAVIPLRAVLCGEQVYLPVEHLAAVLDLEVVWTGSDSLRLAPAEPRSR</sequence>
<gene>
    <name evidence="1" type="ORF">J2Z79_003068</name>
</gene>